<dbReference type="PANTHER" id="PTHR11214">
    <property type="entry name" value="BETA-1,3-N-ACETYLGLUCOSAMINYLTRANSFERASE"/>
    <property type="match status" value="1"/>
</dbReference>
<organism evidence="13">
    <name type="scientific">Xenopus tropicalis</name>
    <name type="common">Western clawed frog</name>
    <name type="synonym">Silurana tropicalis</name>
    <dbReference type="NCBI Taxonomy" id="8364"/>
    <lineage>
        <taxon>Eukaryota</taxon>
        <taxon>Metazoa</taxon>
        <taxon>Chordata</taxon>
        <taxon>Craniata</taxon>
        <taxon>Vertebrata</taxon>
        <taxon>Euteleostomi</taxon>
        <taxon>Amphibia</taxon>
        <taxon>Batrachia</taxon>
        <taxon>Anura</taxon>
        <taxon>Pipoidea</taxon>
        <taxon>Pipidae</taxon>
        <taxon>Xenopodinae</taxon>
        <taxon>Xenopus</taxon>
        <taxon>Silurana</taxon>
    </lineage>
</organism>
<reference evidence="13" key="1">
    <citation type="journal article" date="2010" name="Science">
        <title>The genome of the Western clawed frog Xenopus tropicalis.</title>
        <authorList>
            <person name="Hellsten U."/>
            <person name="Harland R.M."/>
            <person name="Gilchrist M.J."/>
            <person name="Hendrix D."/>
            <person name="Jurka J."/>
            <person name="Kapitonov V."/>
            <person name="Ovcharenko I."/>
            <person name="Putnam N.H."/>
            <person name="Shu S."/>
            <person name="Taher L."/>
            <person name="Blitz I.L."/>
            <person name="Blumberg B."/>
            <person name="Dichmann D.S."/>
            <person name="Dubchak I."/>
            <person name="Amaya E."/>
            <person name="Detter J.C."/>
            <person name="Fletcher R."/>
            <person name="Gerhard D.S."/>
            <person name="Goodstein D."/>
            <person name="Graves T."/>
            <person name="Grigoriev I.V."/>
            <person name="Grimwood J."/>
            <person name="Kawashima T."/>
            <person name="Lindquist E."/>
            <person name="Lucas S.M."/>
            <person name="Mead P.E."/>
            <person name="Mitros T."/>
            <person name="Ogino H."/>
            <person name="Ohta Y."/>
            <person name="Poliakov A.V."/>
            <person name="Pollet N."/>
            <person name="Robert J."/>
            <person name="Salamov A."/>
            <person name="Sater A.K."/>
            <person name="Schmutz J."/>
            <person name="Terry A."/>
            <person name="Vize P.D."/>
            <person name="Warren W.C."/>
            <person name="Wells D."/>
            <person name="Wills A."/>
            <person name="Wilson R.K."/>
            <person name="Zimmerman L.B."/>
            <person name="Zorn A.M."/>
            <person name="Grainger R."/>
            <person name="Grammer T."/>
            <person name="Khokha M.K."/>
            <person name="Richardson P.M."/>
            <person name="Rokhsar D.S."/>
        </authorList>
    </citation>
    <scope>NUCLEOTIDE SEQUENCE [LARGE SCALE GENOMIC DNA]</scope>
    <source>
        <strain evidence="13">Nigerian</strain>
    </source>
</reference>
<dbReference type="PANTHER" id="PTHR11214:SF23">
    <property type="entry name" value="N-ACETYLLACTOSAMINIDE BETA-1,3-N-ACETYLGLUCOSAMINYLTRANSFERASE 3"/>
    <property type="match status" value="1"/>
</dbReference>
<sequence>MVSAELLTLSLPGELPACSKERAGHSPADLHQGQVIMTFSNSYGKNRHQLELKVTTLLGAFPHNTTALQQHRAMTKKHFWKCLLGSIAAVITLQFALHFNSFYVLNNVIDKTEELSFSNAVMSNQSIIKLPYSECKEDTSARNFTNFNKEPQTMKDFLTYRHCRSFPQLLDSPMKCGGPANSKEVSLLLAIKSSPANYERREAVRKTWGVEKTYNGFQVKRIFLIGTPKQKYEKRMMQLLTIESQLYNDVLQWDFYDSFYNLTLKQVLFLTWFEAKCPGAKYIFDGDDDVFVNTVNVITYLNSLSKDGNKHHLFVGALNTNMPPIRQTNRKYYVPQALFKGNKFDPYCGGGGILIASFTAHSIIRESQYIPLFPIDDVYLGMCLARAGLKPSNHEGIKTLGIRLPNVDSFDPCYYRHMLVVHRFVPYEMLIMWNALQITELKCRQKSRVTVEKTNSLNKKLLLE</sequence>
<keyword evidence="5" id="KW-0812">Transmembrane</keyword>
<keyword evidence="6" id="KW-0735">Signal-anchor</keyword>
<name>A0A803JBL1_XENTR</name>
<evidence type="ECO:0000256" key="6">
    <source>
        <dbReference type="ARBA" id="ARBA00022968"/>
    </source>
</evidence>
<dbReference type="Gene3D" id="3.90.550.50">
    <property type="match status" value="1"/>
</dbReference>
<keyword evidence="4" id="KW-0808">Transferase</keyword>
<gene>
    <name evidence="13" type="primary">LOC100494334</name>
</gene>
<dbReference type="FunFam" id="3.90.550.50:FF:000009">
    <property type="entry name" value="Hexosyltransferase"/>
    <property type="match status" value="1"/>
</dbReference>
<evidence type="ECO:0000256" key="1">
    <source>
        <dbReference type="ARBA" id="ARBA00004323"/>
    </source>
</evidence>
<reference evidence="13" key="2">
    <citation type="submission" date="2021-03" db="UniProtKB">
        <authorList>
            <consortium name="Ensembl"/>
        </authorList>
    </citation>
    <scope>IDENTIFICATION</scope>
</reference>
<keyword evidence="3 12" id="KW-0328">Glycosyltransferase</keyword>
<evidence type="ECO:0000256" key="9">
    <source>
        <dbReference type="ARBA" id="ARBA00023136"/>
    </source>
</evidence>
<evidence type="ECO:0000256" key="2">
    <source>
        <dbReference type="ARBA" id="ARBA00008661"/>
    </source>
</evidence>
<keyword evidence="10" id="KW-0325">Glycoprotein</keyword>
<dbReference type="EC" id="2.4.1.-" evidence="12"/>
<keyword evidence="8 12" id="KW-0333">Golgi apparatus</keyword>
<evidence type="ECO:0000256" key="4">
    <source>
        <dbReference type="ARBA" id="ARBA00022679"/>
    </source>
</evidence>
<evidence type="ECO:0000256" key="11">
    <source>
        <dbReference type="ARBA" id="ARBA00043952"/>
    </source>
</evidence>
<dbReference type="Ensembl" id="ENSXETT00000107721">
    <property type="protein sequence ID" value="ENSXETP00000105253"/>
    <property type="gene ID" value="ENSXETG00000040687"/>
</dbReference>
<comment type="subcellular location">
    <subcellularLocation>
        <location evidence="1 12">Golgi apparatus membrane</location>
        <topology evidence="1 12">Single-pass type II membrane protein</topology>
    </subcellularLocation>
</comment>
<evidence type="ECO:0000256" key="5">
    <source>
        <dbReference type="ARBA" id="ARBA00022692"/>
    </source>
</evidence>
<evidence type="ECO:0000256" key="8">
    <source>
        <dbReference type="ARBA" id="ARBA00023034"/>
    </source>
</evidence>
<keyword evidence="7" id="KW-1133">Transmembrane helix</keyword>
<protein>
    <recommendedName>
        <fullName evidence="12">Hexosyltransferase</fullName>
        <ecNumber evidence="12">2.4.1.-</ecNumber>
    </recommendedName>
</protein>
<dbReference type="GO" id="GO:0016266">
    <property type="term" value="P:protein O-linked glycosylation via N-acetyl-galactosamine"/>
    <property type="evidence" value="ECO:0007669"/>
    <property type="project" value="UniProtKB-ARBA"/>
</dbReference>
<evidence type="ECO:0000256" key="10">
    <source>
        <dbReference type="ARBA" id="ARBA00023180"/>
    </source>
</evidence>
<dbReference type="GO" id="GO:0000139">
    <property type="term" value="C:Golgi membrane"/>
    <property type="evidence" value="ECO:0007669"/>
    <property type="project" value="UniProtKB-SubCell"/>
</dbReference>
<proteinExistence type="inferred from homology"/>
<dbReference type="InParanoid" id="A0A803JBL1"/>
<dbReference type="InterPro" id="IPR002659">
    <property type="entry name" value="Glyco_trans_31"/>
</dbReference>
<dbReference type="GO" id="GO:0008499">
    <property type="term" value="F:N-acetyl-beta-D-glucosaminide beta-(1,3)-galactosyltransferase activity"/>
    <property type="evidence" value="ECO:0007669"/>
    <property type="project" value="UniProtKB-ARBA"/>
</dbReference>
<dbReference type="Pfam" id="PF01762">
    <property type="entry name" value="Galactosyl_T"/>
    <property type="match status" value="1"/>
</dbReference>
<evidence type="ECO:0000256" key="7">
    <source>
        <dbReference type="ARBA" id="ARBA00022989"/>
    </source>
</evidence>
<evidence type="ECO:0000256" key="3">
    <source>
        <dbReference type="ARBA" id="ARBA00022676"/>
    </source>
</evidence>
<evidence type="ECO:0000256" key="12">
    <source>
        <dbReference type="RuleBase" id="RU363063"/>
    </source>
</evidence>
<comment type="similarity">
    <text evidence="2 12">Belongs to the glycosyltransferase 31 family.</text>
</comment>
<dbReference type="Bgee" id="ENSXETG00000040687">
    <property type="expression patterns" value="Expressed in 2-cell stage embryo and 1 other cell type or tissue"/>
</dbReference>
<accession>A0A803JBL1</accession>
<keyword evidence="9" id="KW-0472">Membrane</keyword>
<evidence type="ECO:0000313" key="13">
    <source>
        <dbReference type="Ensembl" id="ENSXETP00000105253"/>
    </source>
</evidence>
<dbReference type="GeneTree" id="ENSGT00940000159134"/>
<dbReference type="AlphaFoldDB" id="A0A803JBL1"/>
<comment type="pathway">
    <text evidence="11">Protein modification.</text>
</comment>
<dbReference type="FunCoup" id="A0A803JBL1">
    <property type="interactions" value="297"/>
</dbReference>